<protein>
    <submittedName>
        <fullName evidence="3">DIX domain-containing protein</fullName>
    </submittedName>
</protein>
<feature type="region of interest" description="Disordered" evidence="1">
    <location>
        <begin position="1"/>
        <end position="27"/>
    </location>
</feature>
<dbReference type="AlphaFoldDB" id="A0A1I7ZFD2"/>
<accession>A0A1I7ZFD2</accession>
<evidence type="ECO:0000313" key="3">
    <source>
        <dbReference type="WBParaSite" id="L893_g2578.t1"/>
    </source>
</evidence>
<evidence type="ECO:0000256" key="1">
    <source>
        <dbReference type="SAM" id="MobiDB-lite"/>
    </source>
</evidence>
<organism evidence="2 3">
    <name type="scientific">Steinernema glaseri</name>
    <dbReference type="NCBI Taxonomy" id="37863"/>
    <lineage>
        <taxon>Eukaryota</taxon>
        <taxon>Metazoa</taxon>
        <taxon>Ecdysozoa</taxon>
        <taxon>Nematoda</taxon>
        <taxon>Chromadorea</taxon>
        <taxon>Rhabditida</taxon>
        <taxon>Tylenchina</taxon>
        <taxon>Panagrolaimomorpha</taxon>
        <taxon>Strongyloidoidea</taxon>
        <taxon>Steinernematidae</taxon>
        <taxon>Steinernema</taxon>
    </lineage>
</organism>
<keyword evidence="2" id="KW-1185">Reference proteome</keyword>
<proteinExistence type="predicted"/>
<evidence type="ECO:0000313" key="2">
    <source>
        <dbReference type="Proteomes" id="UP000095287"/>
    </source>
</evidence>
<dbReference type="Proteomes" id="UP000095287">
    <property type="component" value="Unplaced"/>
</dbReference>
<reference evidence="3" key="1">
    <citation type="submission" date="2016-11" db="UniProtKB">
        <authorList>
            <consortium name="WormBaseParasite"/>
        </authorList>
    </citation>
    <scope>IDENTIFICATION</scope>
</reference>
<dbReference type="WBParaSite" id="L893_g2578.t1">
    <property type="protein sequence ID" value="L893_g2578.t1"/>
    <property type="gene ID" value="L893_g2578"/>
</dbReference>
<sequence length="61" mass="6907">HRVRSVASDGRQPEDRHAQCYRSDNASLQPDYRDSVHFYFEAPVPDVEDHGVPGTVIEANI</sequence>
<name>A0A1I7ZFD2_9BILA</name>